<accession>A0ABP7GKQ0</accession>
<protein>
    <recommendedName>
        <fullName evidence="3">SUKH-3 immunity protein of toxin-antitoxin system</fullName>
    </recommendedName>
</protein>
<name>A0ABP7GKQ0_9FLAO</name>
<evidence type="ECO:0008006" key="3">
    <source>
        <dbReference type="Google" id="ProtNLM"/>
    </source>
</evidence>
<reference evidence="2" key="1">
    <citation type="journal article" date="2019" name="Int. J. Syst. Evol. Microbiol.">
        <title>The Global Catalogue of Microorganisms (GCM) 10K type strain sequencing project: providing services to taxonomists for standard genome sequencing and annotation.</title>
        <authorList>
            <consortium name="The Broad Institute Genomics Platform"/>
            <consortium name="The Broad Institute Genome Sequencing Center for Infectious Disease"/>
            <person name="Wu L."/>
            <person name="Ma J."/>
        </authorList>
    </citation>
    <scope>NUCLEOTIDE SEQUENCE [LARGE SCALE GENOMIC DNA]</scope>
    <source>
        <strain evidence="2">JCM 17337</strain>
    </source>
</reference>
<evidence type="ECO:0000313" key="1">
    <source>
        <dbReference type="EMBL" id="GAA3763503.1"/>
    </source>
</evidence>
<dbReference type="Pfam" id="PF14433">
    <property type="entry name" value="SUKH-3"/>
    <property type="match status" value="1"/>
</dbReference>
<dbReference type="Proteomes" id="UP001500748">
    <property type="component" value="Unassembled WGS sequence"/>
</dbReference>
<organism evidence="1 2">
    <name type="scientific">Flavobacterium ginsengiterrae</name>
    <dbReference type="NCBI Taxonomy" id="871695"/>
    <lineage>
        <taxon>Bacteria</taxon>
        <taxon>Pseudomonadati</taxon>
        <taxon>Bacteroidota</taxon>
        <taxon>Flavobacteriia</taxon>
        <taxon>Flavobacteriales</taxon>
        <taxon>Flavobacteriaceae</taxon>
        <taxon>Flavobacterium</taxon>
    </lineage>
</organism>
<sequence length="164" mass="19277">MYIKKLSREKQYLAFLQMAGWYEERKVDVSDYQTEAYNRYIKLTTKALNFIEEFTGLEPYIQFTYKDAGDEIFYDFDFNLNVEEASKCYSTKDYHAISKFAKEKCLCLGTLGYYYPGVLAISETGRLYLKHDYNDFVKEFLSMTEIIASELKTCDDLTAIRVAK</sequence>
<comment type="caution">
    <text evidence="1">The sequence shown here is derived from an EMBL/GenBank/DDBJ whole genome shotgun (WGS) entry which is preliminary data.</text>
</comment>
<keyword evidence="2" id="KW-1185">Reference proteome</keyword>
<dbReference type="EMBL" id="BAABDU010000003">
    <property type="protein sequence ID" value="GAA3763503.1"/>
    <property type="molecule type" value="Genomic_DNA"/>
</dbReference>
<evidence type="ECO:0000313" key="2">
    <source>
        <dbReference type="Proteomes" id="UP001500748"/>
    </source>
</evidence>
<gene>
    <name evidence="1" type="ORF">GCM10022423_14130</name>
</gene>
<proteinExistence type="predicted"/>
<dbReference type="InterPro" id="IPR025850">
    <property type="entry name" value="SUKH-3"/>
</dbReference>
<dbReference type="RefSeq" id="WP_345142161.1">
    <property type="nucleotide sequence ID" value="NZ_BAABDU010000003.1"/>
</dbReference>